<evidence type="ECO:0000313" key="5">
    <source>
        <dbReference type="EMBL" id="QHH13405.1"/>
    </source>
</evidence>
<geneLocation type="plasmid" evidence="2">
    <name>pVPA3-1</name>
</geneLocation>
<dbReference type="EMBL" id="KP324996">
    <property type="protein sequence ID" value="AKC05665.1"/>
    <property type="molecule type" value="Genomic_DNA"/>
</dbReference>
<evidence type="ECO:0000313" key="3">
    <source>
        <dbReference type="EMBL" id="AKC05665.1"/>
    </source>
</evidence>
<reference evidence="5 6" key="5">
    <citation type="submission" date="2018-12" db="EMBL/GenBank/DDBJ databases">
        <title>Genomic insights into the evolutionary origins and pathogenicity of five Vibrio parahaemolyticus strains isolated from the shrimp with acute hepatopancreatic necrosis disease (AHPND).</title>
        <authorList>
            <person name="Yang Q."/>
            <person name="Dong X."/>
            <person name="Xie G."/>
            <person name="Fu S."/>
            <person name="Zou P."/>
            <person name="Sun J."/>
            <person name="Wang Y."/>
            <person name="Huang J."/>
        </authorList>
    </citation>
    <scope>NUCLEOTIDE SEQUENCE [LARGE SCALE GENOMIC DNA]</scope>
    <source>
        <strain evidence="5 6">20160303005-1</strain>
        <plasmid evidence="5">pVPSD2016-5</plasmid>
        <plasmid evidence="6">pvpsd2016-5</plasmid>
    </source>
</reference>
<reference evidence="3" key="1">
    <citation type="submission" date="2014-12" db="EMBL/GenBank/DDBJ databases">
        <authorList>
            <person name="Lee C.-T."/>
            <person name="Chen I.-T."/>
            <person name="Yang Y.-T."/>
            <person name="Chen C.-Y."/>
            <person name="Lo C.-F."/>
        </authorList>
    </citation>
    <scope>NUCLEOTIDE SEQUENCE</scope>
    <source>
        <strain evidence="3">3HP</strain>
        <plasmid evidence="3">pVA1</plasmid>
    </source>
</reference>
<keyword evidence="1" id="KW-1133">Transmembrane helix</keyword>
<dbReference type="RefSeq" id="WP_025789712.1">
    <property type="nucleotide sequence ID" value="NC_025152.1"/>
</dbReference>
<dbReference type="EMBL" id="KM067908">
    <property type="protein sequence ID" value="AIL49866.1"/>
    <property type="molecule type" value="Genomic_DNA"/>
</dbReference>
<feature type="transmembrane region" description="Helical" evidence="1">
    <location>
        <begin position="99"/>
        <end position="124"/>
    </location>
</feature>
<keyword evidence="1" id="KW-0472">Membrane</keyword>
<organism evidence="2">
    <name type="scientific">Vibrio parahaemolyticus</name>
    <dbReference type="NCBI Taxonomy" id="670"/>
    <lineage>
        <taxon>Bacteria</taxon>
        <taxon>Pseudomonadati</taxon>
        <taxon>Pseudomonadota</taxon>
        <taxon>Gammaproteobacteria</taxon>
        <taxon>Vibrionales</taxon>
        <taxon>Vibrionaceae</taxon>
        <taxon>Vibrio</taxon>
    </lineage>
</organism>
<proteinExistence type="predicted"/>
<reference evidence="3" key="3">
    <citation type="journal article" date="2015" name="Proc. Natl. Acad. Sci. U.S.A.">
        <title>The opportunistic marine pathogen Vibrio parahaemolyticus becomes virulent by acquiring a plasmid that expresses a deadly toxin.</title>
        <authorList>
            <person name="Lee C.T."/>
            <person name="Chen I.T."/>
            <person name="Yang Y.T."/>
            <person name="Ko T.P."/>
            <person name="Huang Y.T."/>
            <person name="Huang J.Y."/>
            <person name="Huang M.F."/>
            <person name="Lin S.J."/>
            <person name="Chen C.Y."/>
            <person name="Lin S.S."/>
            <person name="Lightner D.V."/>
            <person name="Wang H.C."/>
            <person name="Wang A.H."/>
            <person name="Wang H.C."/>
            <person name="Hor L.I."/>
            <person name="Lo C.F."/>
        </authorList>
    </citation>
    <scope>NUCLEOTIDE SEQUENCE</scope>
    <source>
        <strain evidence="3">3HP</strain>
        <plasmid evidence="3">pVA1</plasmid>
    </source>
</reference>
<evidence type="ECO:0000256" key="1">
    <source>
        <dbReference type="SAM" id="Phobius"/>
    </source>
</evidence>
<dbReference type="EMBL" id="DACQKT010000028">
    <property type="protein sequence ID" value="HAS6680192.1"/>
    <property type="molecule type" value="Genomic_DNA"/>
</dbReference>
<evidence type="ECO:0000313" key="6">
    <source>
        <dbReference type="Proteomes" id="UP000464718"/>
    </source>
</evidence>
<evidence type="ECO:0000313" key="4">
    <source>
        <dbReference type="EMBL" id="HAS6680192.1"/>
    </source>
</evidence>
<keyword evidence="1" id="KW-0812">Transmembrane</keyword>
<geneLocation type="plasmid" evidence="6">
    <name>pvpsd2016-5</name>
</geneLocation>
<evidence type="ECO:0000313" key="2">
    <source>
        <dbReference type="EMBL" id="AIL49866.1"/>
    </source>
</evidence>
<name>A0A085YPH7_VIBPH</name>
<sequence length="128" mass="15104">MSWYEMIAIVLGMTFGGYLVLWSIPGVIMSAMVSLGDIERIVFIDKQLAKNLNKYYDEKGYMRWDYQMSYAIGTRLFGYWLAYPFIKHRMTTTSKKFRVFMWVNCIGVWSFFIAPCFALLVQWLENIG</sequence>
<reference evidence="2" key="2">
    <citation type="journal article" date="2015" name="Dis. Aquat. Organ.">
        <title>Photorhabdus insect-related (Pir) toxin-like genes in a plasmid of Vibrio parahaemolyticus, the causative agent of acute hepatopancreatic necrosis disease (AHPND) of shrimp.</title>
        <authorList>
            <person name="Han J.E."/>
            <person name="Tang K.F."/>
            <person name="Tran L.H."/>
            <person name="Lightner D.V."/>
        </authorList>
    </citation>
    <scope>NUCLEOTIDE SEQUENCE</scope>
    <source>
        <strain evidence="2">13-028/A3</strain>
        <plasmid evidence="2">pVPA3-1</plasmid>
    </source>
</reference>
<dbReference type="EMBL" id="CP034304">
    <property type="protein sequence ID" value="QHH13405.1"/>
    <property type="molecule type" value="Genomic_DNA"/>
</dbReference>
<geneLocation type="plasmid" evidence="3">
    <name>pVA1</name>
</geneLocation>
<dbReference type="PATRIC" id="fig|670.381.peg.4017"/>
<feature type="transmembrane region" description="Helical" evidence="1">
    <location>
        <begin position="6"/>
        <end position="24"/>
    </location>
</feature>
<keyword evidence="2" id="KW-0614">Plasmid</keyword>
<dbReference type="Proteomes" id="UP000856022">
    <property type="component" value="Unassembled WGS sequence"/>
</dbReference>
<dbReference type="AlphaFoldDB" id="A0A085YPH7"/>
<protein>
    <submittedName>
        <fullName evidence="2">Uncharacterized protein</fullName>
    </submittedName>
</protein>
<accession>A0A085YPH7</accession>
<dbReference type="Proteomes" id="UP000464718">
    <property type="component" value="Plasmid pvpsd2016-5"/>
</dbReference>
<gene>
    <name evidence="5" type="ORF">EHC69_29550</name>
    <name evidence="4" type="ORF">I7278_25775</name>
    <name evidence="3" type="ORF">pVA1045</name>
</gene>
<geneLocation type="plasmid" evidence="5">
    <name>pVPSD2016-5</name>
</geneLocation>
<reference evidence="4" key="4">
    <citation type="journal article" date="2018" name="Genome Biol.">
        <title>SKESA: strategic k-mer extension for scrupulous assemblies.</title>
        <authorList>
            <person name="Souvorov A."/>
            <person name="Agarwala R."/>
            <person name="Lipman D.J."/>
        </authorList>
    </citation>
    <scope>NUCLEOTIDE SEQUENCE</scope>
    <source>
        <strain evidence="4">1930</strain>
    </source>
</reference>
<reference evidence="4" key="6">
    <citation type="submission" date="2019-12" db="EMBL/GenBank/DDBJ databases">
        <authorList>
            <consortium name="NCBI Pathogen Detection Project"/>
        </authorList>
    </citation>
    <scope>NUCLEOTIDE SEQUENCE</scope>
    <source>
        <strain evidence="4">1930</strain>
    </source>
</reference>